<protein>
    <submittedName>
        <fullName evidence="1">Alpha-D-ribose 1-methylphosphonate 5-triphosphate synthase subunit PhnG</fullName>
    </submittedName>
</protein>
<dbReference type="STRING" id="538381.GCA_001696535_02267"/>
<keyword evidence="2" id="KW-1185">Reference proteome</keyword>
<evidence type="ECO:0000313" key="1">
    <source>
        <dbReference type="EMBL" id="SOC06192.1"/>
    </source>
</evidence>
<dbReference type="AlphaFoldDB" id="A0A285SJ82"/>
<dbReference type="OrthoDB" id="530475at2"/>
<organism evidence="1 2">
    <name type="scientific">Stappia indica</name>
    <dbReference type="NCBI Taxonomy" id="538381"/>
    <lineage>
        <taxon>Bacteria</taxon>
        <taxon>Pseudomonadati</taxon>
        <taxon>Pseudomonadota</taxon>
        <taxon>Alphaproteobacteria</taxon>
        <taxon>Hyphomicrobiales</taxon>
        <taxon>Stappiaceae</taxon>
        <taxon>Stappia</taxon>
    </lineage>
</organism>
<dbReference type="RefSeq" id="WP_097174759.1">
    <property type="nucleotide sequence ID" value="NZ_OBML01000005.1"/>
</dbReference>
<dbReference type="InterPro" id="IPR009609">
    <property type="entry name" value="Phosphonate_metab_PhnG"/>
</dbReference>
<dbReference type="EMBL" id="OBML01000005">
    <property type="protein sequence ID" value="SOC06192.1"/>
    <property type="molecule type" value="Genomic_DNA"/>
</dbReference>
<dbReference type="Proteomes" id="UP000219331">
    <property type="component" value="Unassembled WGS sequence"/>
</dbReference>
<accession>A0A285SJ82</accession>
<dbReference type="GO" id="GO:0019634">
    <property type="term" value="P:organic phosphonate metabolic process"/>
    <property type="evidence" value="ECO:0007669"/>
    <property type="project" value="InterPro"/>
</dbReference>
<sequence length="155" mass="16022">MAEAETQSEAGPGLKRLMDVLAASPGVKIAACAAALGDLPEAMPVRGPEIGLVMVRGRIGGDGAPFNLGEAAVTRATVRLAGGTVGHAYALGQDRAKARLCAVLAAMWSEGAHRDDIEAQVLTPLAAARAEEVSRVKREAAATRVDFFTMVRGDD</sequence>
<dbReference type="GO" id="GO:0015716">
    <property type="term" value="P:organic phosphonate transport"/>
    <property type="evidence" value="ECO:0007669"/>
    <property type="project" value="InterPro"/>
</dbReference>
<gene>
    <name evidence="1" type="ORF">SAMN05421512_10522</name>
</gene>
<name>A0A285SJ82_9HYPH</name>
<dbReference type="NCBIfam" id="TIGR03293">
    <property type="entry name" value="PhnG_redo"/>
    <property type="match status" value="1"/>
</dbReference>
<proteinExistence type="predicted"/>
<reference evidence="1 2" key="1">
    <citation type="submission" date="2017-08" db="EMBL/GenBank/DDBJ databases">
        <authorList>
            <person name="de Groot N.N."/>
        </authorList>
    </citation>
    <scope>NUCLEOTIDE SEQUENCE [LARGE SCALE GENOMIC DNA]</scope>
    <source>
        <strain evidence="1 2">USBA 352</strain>
    </source>
</reference>
<evidence type="ECO:0000313" key="2">
    <source>
        <dbReference type="Proteomes" id="UP000219331"/>
    </source>
</evidence>
<dbReference type="Pfam" id="PF06754">
    <property type="entry name" value="PhnG"/>
    <property type="match status" value="1"/>
</dbReference>